<dbReference type="CDD" id="cd00093">
    <property type="entry name" value="HTH_XRE"/>
    <property type="match status" value="1"/>
</dbReference>
<dbReference type="RefSeq" id="WP_183377136.1">
    <property type="nucleotide sequence ID" value="NZ_CBCSFZ010000034.1"/>
</dbReference>
<organism evidence="2 3">
    <name type="scientific">Helcobacillus massiliensis</name>
    <dbReference type="NCBI Taxonomy" id="521392"/>
    <lineage>
        <taxon>Bacteria</taxon>
        <taxon>Bacillati</taxon>
        <taxon>Actinomycetota</taxon>
        <taxon>Actinomycetes</taxon>
        <taxon>Micrococcales</taxon>
        <taxon>Dermabacteraceae</taxon>
        <taxon>Helcobacillus</taxon>
    </lineage>
</organism>
<dbReference type="InterPro" id="IPR001387">
    <property type="entry name" value="Cro/C1-type_HTH"/>
</dbReference>
<protein>
    <submittedName>
        <fullName evidence="2">Transcriptional regulator with XRE-family HTH domain</fullName>
    </submittedName>
</protein>
<accession>A0A839QVZ5</accession>
<dbReference type="EMBL" id="JACHWP010000012">
    <property type="protein sequence ID" value="MBB3023808.1"/>
    <property type="molecule type" value="Genomic_DNA"/>
</dbReference>
<dbReference type="AlphaFoldDB" id="A0A839QVZ5"/>
<evidence type="ECO:0000256" key="1">
    <source>
        <dbReference type="SAM" id="MobiDB-lite"/>
    </source>
</evidence>
<dbReference type="Gene3D" id="1.10.260.40">
    <property type="entry name" value="lambda repressor-like DNA-binding domains"/>
    <property type="match status" value="1"/>
</dbReference>
<comment type="caution">
    <text evidence="2">The sequence shown here is derived from an EMBL/GenBank/DDBJ whole genome shotgun (WGS) entry which is preliminary data.</text>
</comment>
<dbReference type="InterPro" id="IPR010982">
    <property type="entry name" value="Lambda_DNA-bd_dom_sf"/>
</dbReference>
<name>A0A839QVZ5_9MICO</name>
<sequence>MQDPKSASPDSRPPFLNTGDEPLPLDLPADPDFPTRFQAAVQRRNLSLHRMREHLKSHGVSVSASTLSMWRTGRTKPWRDQSLRALQALESILDTPPGYLTAAEQQVEKGSESWWASIQTRPEVLNHSEEYAQVRREVGLDGPPELRNAFMHCTVWYNENGQFMGARSTHIFQAVAARGERSLQATFPDAHGDRNPHRVNVRAGGRIGLQRVFEGSGQTVFELILDQPLERGQMAYVEYEMTPSRLDAPRSRPLYDVRTTNAIGQLGMELHFHPDCPPRRPKIRRHNMASQPEGTEFLDDSKDGALLLVTTDEFVANGGICMEWEWDG</sequence>
<dbReference type="Proteomes" id="UP000568050">
    <property type="component" value="Unassembled WGS sequence"/>
</dbReference>
<feature type="region of interest" description="Disordered" evidence="1">
    <location>
        <begin position="1"/>
        <end position="29"/>
    </location>
</feature>
<evidence type="ECO:0000313" key="3">
    <source>
        <dbReference type="Proteomes" id="UP000568050"/>
    </source>
</evidence>
<reference evidence="2 3" key="1">
    <citation type="submission" date="2020-08" db="EMBL/GenBank/DDBJ databases">
        <title>Sequencing the genomes of 1000 actinobacteria strains.</title>
        <authorList>
            <person name="Klenk H.-P."/>
        </authorList>
    </citation>
    <scope>NUCLEOTIDE SEQUENCE [LARGE SCALE GENOMIC DNA]</scope>
    <source>
        <strain evidence="2 3">DSM 23040</strain>
    </source>
</reference>
<evidence type="ECO:0000313" key="2">
    <source>
        <dbReference type="EMBL" id="MBB3023808.1"/>
    </source>
</evidence>
<gene>
    <name evidence="2" type="ORF">FHX50_002110</name>
</gene>
<keyword evidence="3" id="KW-1185">Reference proteome</keyword>
<proteinExistence type="predicted"/>
<dbReference type="GO" id="GO:0003677">
    <property type="term" value="F:DNA binding"/>
    <property type="evidence" value="ECO:0007669"/>
    <property type="project" value="InterPro"/>
</dbReference>